<comment type="caution">
    <text evidence="1">The sequence shown here is derived from an EMBL/GenBank/DDBJ whole genome shotgun (WGS) entry which is preliminary data.</text>
</comment>
<reference evidence="1 2" key="1">
    <citation type="submission" date="2019-11" db="EMBL/GenBank/DDBJ databases">
        <title>Novel species isolated from a subtropical stream in China.</title>
        <authorList>
            <person name="Lu H."/>
        </authorList>
    </citation>
    <scope>NUCLEOTIDE SEQUENCE [LARGE SCALE GENOMIC DNA]</scope>
    <source>
        <strain evidence="1 2">FT25W</strain>
    </source>
</reference>
<evidence type="ECO:0000313" key="2">
    <source>
        <dbReference type="Proteomes" id="UP000481037"/>
    </source>
</evidence>
<dbReference type="InterPro" id="IPR017560">
    <property type="entry name" value="Cyt_c_biogenesis_CcmI"/>
</dbReference>
<dbReference type="RefSeq" id="WP_154387901.1">
    <property type="nucleotide sequence ID" value="NZ_WKJM01000021.1"/>
</dbReference>
<dbReference type="EMBL" id="WKJM01000021">
    <property type="protein sequence ID" value="MRX10565.1"/>
    <property type="molecule type" value="Genomic_DNA"/>
</dbReference>
<protein>
    <submittedName>
        <fullName evidence="1">C-type cytochrome biogenesis protein CcmI</fullName>
    </submittedName>
</protein>
<sequence length="84" mass="8825">MTAFYAGAALLSACALLFILPTLLRGERARRGPAARAVANLAVLRDQLRELDADLAAGTIDAAGYANSRSELERRVASDVPTAP</sequence>
<dbReference type="Proteomes" id="UP000481037">
    <property type="component" value="Unassembled WGS sequence"/>
</dbReference>
<evidence type="ECO:0000313" key="1">
    <source>
        <dbReference type="EMBL" id="MRX10565.1"/>
    </source>
</evidence>
<dbReference type="AlphaFoldDB" id="A0A6L5QLN0"/>
<organism evidence="1 2">
    <name type="scientific">Duganella alba</name>
    <dbReference type="NCBI Taxonomy" id="2666081"/>
    <lineage>
        <taxon>Bacteria</taxon>
        <taxon>Pseudomonadati</taxon>
        <taxon>Pseudomonadota</taxon>
        <taxon>Betaproteobacteria</taxon>
        <taxon>Burkholderiales</taxon>
        <taxon>Oxalobacteraceae</taxon>
        <taxon>Telluria group</taxon>
        <taxon>Duganella</taxon>
    </lineage>
</organism>
<proteinExistence type="predicted"/>
<dbReference type="NCBIfam" id="TIGR03142">
    <property type="entry name" value="cytochro_ccmI"/>
    <property type="match status" value="1"/>
</dbReference>
<gene>
    <name evidence="1" type="primary">ccmI</name>
    <name evidence="1" type="ORF">GJ697_22290</name>
</gene>
<keyword evidence="2" id="KW-1185">Reference proteome</keyword>
<accession>A0A6L5QLN0</accession>
<name>A0A6L5QLN0_9BURK</name>
<feature type="non-terminal residue" evidence="1">
    <location>
        <position position="84"/>
    </location>
</feature>